<gene>
    <name evidence="3" type="ORF">OV287_11165</name>
</gene>
<evidence type="ECO:0000313" key="4">
    <source>
        <dbReference type="Proteomes" id="UP001207654"/>
    </source>
</evidence>
<dbReference type="EMBL" id="JAPNKA010000001">
    <property type="protein sequence ID" value="MCY1075052.1"/>
    <property type="molecule type" value="Genomic_DNA"/>
</dbReference>
<protein>
    <submittedName>
        <fullName evidence="3">Cyclic nucleotide-binding domain-containing protein</fullName>
    </submittedName>
</protein>
<dbReference type="PROSITE" id="PS50042">
    <property type="entry name" value="CNMP_BINDING_3"/>
    <property type="match status" value="2"/>
</dbReference>
<feature type="domain" description="Cyclic nucleotide-binding" evidence="2">
    <location>
        <begin position="121"/>
        <end position="222"/>
    </location>
</feature>
<dbReference type="InterPro" id="IPR018490">
    <property type="entry name" value="cNMP-bd_dom_sf"/>
</dbReference>
<dbReference type="SUPFAM" id="SSF51206">
    <property type="entry name" value="cAMP-binding domain-like"/>
    <property type="match status" value="2"/>
</dbReference>
<dbReference type="Gene3D" id="2.60.120.10">
    <property type="entry name" value="Jelly Rolls"/>
    <property type="match status" value="2"/>
</dbReference>
<dbReference type="Pfam" id="PF00027">
    <property type="entry name" value="cNMP_binding"/>
    <property type="match status" value="2"/>
</dbReference>
<name>A0ABT4A244_9BACT</name>
<organism evidence="3 4">
    <name type="scientific">Archangium lansingense</name>
    <dbReference type="NCBI Taxonomy" id="2995310"/>
    <lineage>
        <taxon>Bacteria</taxon>
        <taxon>Pseudomonadati</taxon>
        <taxon>Myxococcota</taxon>
        <taxon>Myxococcia</taxon>
        <taxon>Myxococcales</taxon>
        <taxon>Cystobacterineae</taxon>
        <taxon>Archangiaceae</taxon>
        <taxon>Archangium</taxon>
    </lineage>
</organism>
<evidence type="ECO:0000256" key="1">
    <source>
        <dbReference type="SAM" id="Coils"/>
    </source>
</evidence>
<dbReference type="Proteomes" id="UP001207654">
    <property type="component" value="Unassembled WGS sequence"/>
</dbReference>
<dbReference type="InterPro" id="IPR018488">
    <property type="entry name" value="cNMP-bd_CS"/>
</dbReference>
<dbReference type="SMART" id="SM00100">
    <property type="entry name" value="cNMP"/>
    <property type="match status" value="2"/>
</dbReference>
<dbReference type="CDD" id="cd00038">
    <property type="entry name" value="CAP_ED"/>
    <property type="match status" value="2"/>
</dbReference>
<accession>A0ABT4A244</accession>
<reference evidence="3 4" key="1">
    <citation type="submission" date="2022-11" db="EMBL/GenBank/DDBJ databases">
        <title>Minimal conservation of predation-associated metabolite biosynthetic gene clusters underscores biosynthetic potential of Myxococcota including descriptions for ten novel species: Archangium lansinium sp. nov., Myxococcus landrumus sp. nov., Nannocystis bai.</title>
        <authorList>
            <person name="Ahearne A."/>
            <person name="Stevens C."/>
            <person name="Phillips K."/>
        </authorList>
    </citation>
    <scope>NUCLEOTIDE SEQUENCE [LARGE SCALE GENOMIC DNA]</scope>
    <source>
        <strain evidence="3 4">MIWBW</strain>
    </source>
</reference>
<proteinExistence type="predicted"/>
<evidence type="ECO:0000313" key="3">
    <source>
        <dbReference type="EMBL" id="MCY1075052.1"/>
    </source>
</evidence>
<sequence>MSDGADTLLRSRELAGQLAANGRVDQALAELKRLEQQGQREEAAAGFEALARAWAQGSQLLRAIVACKELLRLEPEHTRTQAFIANLYARYPVQPEAGAGDQVSAELELLPEREDPVAVPIFSMLGRDAFISLLEAVEVRTYATSQPVIREGDPGASMFFMVEGRGDVWRLLEGRGPQEGPVVEGGVFGEMALITEGPRLYTVMPSMPSVLLELRRARMLELAQKHPLVDRVVQAFCRKRAADSLLRTHPIFSPLRLEQRRALAREFQLQRVAAGATLLTAGEMGDALYLLLRGRCTPYHMHPDGKETPYPVLREGDVFGEISLLMNKPVTAMVRADVPSVLLRLDRSAFERHLFNVPGMRDALMKIGTERLQRTARLLGDRSPGGAAPAGDPDGR</sequence>
<dbReference type="RefSeq" id="WP_267534002.1">
    <property type="nucleotide sequence ID" value="NZ_JAPNKA010000001.1"/>
</dbReference>
<keyword evidence="1" id="KW-0175">Coiled coil</keyword>
<comment type="caution">
    <text evidence="3">The sequence shown here is derived from an EMBL/GenBank/DDBJ whole genome shotgun (WGS) entry which is preliminary data.</text>
</comment>
<dbReference type="PROSITE" id="PS00888">
    <property type="entry name" value="CNMP_BINDING_1"/>
    <property type="match status" value="1"/>
</dbReference>
<evidence type="ECO:0000259" key="2">
    <source>
        <dbReference type="PROSITE" id="PS50042"/>
    </source>
</evidence>
<dbReference type="InterPro" id="IPR000595">
    <property type="entry name" value="cNMP-bd_dom"/>
</dbReference>
<feature type="coiled-coil region" evidence="1">
    <location>
        <begin position="17"/>
        <end position="44"/>
    </location>
</feature>
<dbReference type="PANTHER" id="PTHR23011:SF28">
    <property type="entry name" value="CYCLIC NUCLEOTIDE-BINDING DOMAIN CONTAINING PROTEIN"/>
    <property type="match status" value="1"/>
</dbReference>
<dbReference type="PANTHER" id="PTHR23011">
    <property type="entry name" value="CYCLIC NUCLEOTIDE-BINDING DOMAIN CONTAINING PROTEIN"/>
    <property type="match status" value="1"/>
</dbReference>
<keyword evidence="4" id="KW-1185">Reference proteome</keyword>
<feature type="domain" description="Cyclic nucleotide-binding" evidence="2">
    <location>
        <begin position="251"/>
        <end position="354"/>
    </location>
</feature>
<dbReference type="InterPro" id="IPR014710">
    <property type="entry name" value="RmlC-like_jellyroll"/>
</dbReference>